<evidence type="ECO:0000313" key="2">
    <source>
        <dbReference type="Proteomes" id="UP000245626"/>
    </source>
</evidence>
<protein>
    <submittedName>
        <fullName evidence="1">Uncharacterized protein</fullName>
    </submittedName>
</protein>
<sequence length="83" mass="9123">MDGWKGGWMVGSSLLSLPLPPPPHPPCATDTPQTQSALPQEPSKETRREIHPVVERQKAKGGTGERPIEFCSGRAARFAFQRM</sequence>
<reference evidence="1 2" key="1">
    <citation type="journal article" date="2018" name="Mol. Biol. Evol.">
        <title>Broad Genomic Sampling Reveals a Smut Pathogenic Ancestry of the Fungal Clade Ustilaginomycotina.</title>
        <authorList>
            <person name="Kijpornyongpan T."/>
            <person name="Mondo S.J."/>
            <person name="Barry K."/>
            <person name="Sandor L."/>
            <person name="Lee J."/>
            <person name="Lipzen A."/>
            <person name="Pangilinan J."/>
            <person name="LaButti K."/>
            <person name="Hainaut M."/>
            <person name="Henrissat B."/>
            <person name="Grigoriev I.V."/>
            <person name="Spatafora J.W."/>
            <person name="Aime M.C."/>
        </authorList>
    </citation>
    <scope>NUCLEOTIDE SEQUENCE [LARGE SCALE GENOMIC DNA]</scope>
    <source>
        <strain evidence="1 2">SA 807</strain>
    </source>
</reference>
<name>A0ACD0NQX5_9BASI</name>
<organism evidence="1 2">
    <name type="scientific">Violaceomyces palustris</name>
    <dbReference type="NCBI Taxonomy" id="1673888"/>
    <lineage>
        <taxon>Eukaryota</taxon>
        <taxon>Fungi</taxon>
        <taxon>Dikarya</taxon>
        <taxon>Basidiomycota</taxon>
        <taxon>Ustilaginomycotina</taxon>
        <taxon>Ustilaginomycetes</taxon>
        <taxon>Violaceomycetales</taxon>
        <taxon>Violaceomycetaceae</taxon>
        <taxon>Violaceomyces</taxon>
    </lineage>
</organism>
<evidence type="ECO:0000313" key="1">
    <source>
        <dbReference type="EMBL" id="PWN48193.1"/>
    </source>
</evidence>
<gene>
    <name evidence="1" type="ORF">IE53DRAFT_389628</name>
</gene>
<dbReference type="Proteomes" id="UP000245626">
    <property type="component" value="Unassembled WGS sequence"/>
</dbReference>
<accession>A0ACD0NQX5</accession>
<keyword evidence="2" id="KW-1185">Reference proteome</keyword>
<proteinExistence type="predicted"/>
<dbReference type="EMBL" id="KZ820252">
    <property type="protein sequence ID" value="PWN48193.1"/>
    <property type="molecule type" value="Genomic_DNA"/>
</dbReference>